<dbReference type="AlphaFoldDB" id="E8R4V2"/>
<dbReference type="KEGG" id="ipa:Isop_1110"/>
<name>E8R4V2_ISOPI</name>
<reference key="1">
    <citation type="submission" date="2010-11" db="EMBL/GenBank/DDBJ databases">
        <title>The complete sequence of chromosome of Isophaera pallida ATCC 43644.</title>
        <authorList>
            <consortium name="US DOE Joint Genome Institute (JGI-PGF)"/>
            <person name="Lucas S."/>
            <person name="Copeland A."/>
            <person name="Lapidus A."/>
            <person name="Bruce D."/>
            <person name="Goodwin L."/>
            <person name="Pitluck S."/>
            <person name="Kyrpides N."/>
            <person name="Mavromatis K."/>
            <person name="Pagani I."/>
            <person name="Ivanova N."/>
            <person name="Saunders E."/>
            <person name="Brettin T."/>
            <person name="Detter J.C."/>
            <person name="Han C."/>
            <person name="Tapia R."/>
            <person name="Land M."/>
            <person name="Hauser L."/>
            <person name="Markowitz V."/>
            <person name="Cheng J.-F."/>
            <person name="Hugenholtz P."/>
            <person name="Woyke T."/>
            <person name="Wu D."/>
            <person name="Eisen J.A."/>
        </authorList>
    </citation>
    <scope>NUCLEOTIDE SEQUENCE</scope>
    <source>
        <strain>ATCC 43644</strain>
    </source>
</reference>
<accession>E8R4V2</accession>
<keyword evidence="2" id="KW-0472">Membrane</keyword>
<keyword evidence="2" id="KW-0812">Transmembrane</keyword>
<evidence type="ECO:0000313" key="4">
    <source>
        <dbReference type="Proteomes" id="UP000008631"/>
    </source>
</evidence>
<evidence type="ECO:0000256" key="1">
    <source>
        <dbReference type="SAM" id="MobiDB-lite"/>
    </source>
</evidence>
<evidence type="ECO:0000313" key="3">
    <source>
        <dbReference type="EMBL" id="ADV61698.1"/>
    </source>
</evidence>
<feature type="region of interest" description="Disordered" evidence="1">
    <location>
        <begin position="34"/>
        <end position="69"/>
    </location>
</feature>
<proteinExistence type="predicted"/>
<keyword evidence="2" id="KW-1133">Transmembrane helix</keyword>
<gene>
    <name evidence="3" type="ordered locus">Isop_1110</name>
</gene>
<keyword evidence="4" id="KW-1185">Reference proteome</keyword>
<feature type="transmembrane region" description="Helical" evidence="2">
    <location>
        <begin position="12"/>
        <end position="32"/>
    </location>
</feature>
<sequence>MTGWLTERQSVVGLEVHLILVTIMGLACGAYLSPSRPTGPSGDHPRSNPFRPIRDLDHGPLPADSGQIGLADQRRQVGWAVG</sequence>
<dbReference type="EMBL" id="CP002353">
    <property type="protein sequence ID" value="ADV61698.1"/>
    <property type="molecule type" value="Genomic_DNA"/>
</dbReference>
<protein>
    <submittedName>
        <fullName evidence="3">Uncharacterized protein</fullName>
    </submittedName>
</protein>
<dbReference type="InParanoid" id="E8R4V2"/>
<evidence type="ECO:0000256" key="2">
    <source>
        <dbReference type="SAM" id="Phobius"/>
    </source>
</evidence>
<reference evidence="3 4" key="2">
    <citation type="journal article" date="2011" name="Stand. Genomic Sci.">
        <title>Complete genome sequence of Isosphaera pallida type strain (IS1B).</title>
        <authorList>
            <consortium name="US DOE Joint Genome Institute (JGI-PGF)"/>
            <person name="Goker M."/>
            <person name="Cleland D."/>
            <person name="Saunders E."/>
            <person name="Lapidus A."/>
            <person name="Nolan M."/>
            <person name="Lucas S."/>
            <person name="Hammon N."/>
            <person name="Deshpande S."/>
            <person name="Cheng J.F."/>
            <person name="Tapia R."/>
            <person name="Han C."/>
            <person name="Goodwin L."/>
            <person name="Pitluck S."/>
            <person name="Liolios K."/>
            <person name="Pagani I."/>
            <person name="Ivanova N."/>
            <person name="Mavromatis K."/>
            <person name="Pati A."/>
            <person name="Chen A."/>
            <person name="Palaniappan K."/>
            <person name="Land M."/>
            <person name="Hauser L."/>
            <person name="Chang Y.J."/>
            <person name="Jeffries C.D."/>
            <person name="Detter J.C."/>
            <person name="Beck B."/>
            <person name="Woyke T."/>
            <person name="Bristow J."/>
            <person name="Eisen J.A."/>
            <person name="Markowitz V."/>
            <person name="Hugenholtz P."/>
            <person name="Kyrpides N.C."/>
            <person name="Klenk H.P."/>
        </authorList>
    </citation>
    <scope>NUCLEOTIDE SEQUENCE [LARGE SCALE GENOMIC DNA]</scope>
    <source>
        <strain evidence="4">ATCC 43644 / DSM 9630 / IS1B</strain>
    </source>
</reference>
<dbReference type="Proteomes" id="UP000008631">
    <property type="component" value="Chromosome"/>
</dbReference>
<dbReference type="HOGENOM" id="CLU_2553702_0_0_0"/>
<organism evidence="3 4">
    <name type="scientific">Isosphaera pallida (strain ATCC 43644 / DSM 9630 / IS1B)</name>
    <dbReference type="NCBI Taxonomy" id="575540"/>
    <lineage>
        <taxon>Bacteria</taxon>
        <taxon>Pseudomonadati</taxon>
        <taxon>Planctomycetota</taxon>
        <taxon>Planctomycetia</taxon>
        <taxon>Isosphaerales</taxon>
        <taxon>Isosphaeraceae</taxon>
        <taxon>Isosphaera</taxon>
    </lineage>
</organism>